<evidence type="ECO:0000313" key="1">
    <source>
        <dbReference type="EMBL" id="ENZ10244.1"/>
    </source>
</evidence>
<dbReference type="RefSeq" id="WP_002594044.1">
    <property type="nucleotide sequence ID" value="NZ_KB850983.1"/>
</dbReference>
<dbReference type="EMBL" id="AGYR01000047">
    <property type="protein sequence ID" value="ENZ10244.1"/>
    <property type="molecule type" value="Genomic_DNA"/>
</dbReference>
<organism evidence="1 2">
    <name type="scientific">[Clostridium] clostridioforme 90A8</name>
    <dbReference type="NCBI Taxonomy" id="999408"/>
    <lineage>
        <taxon>Bacteria</taxon>
        <taxon>Bacillati</taxon>
        <taxon>Bacillota</taxon>
        <taxon>Clostridia</taxon>
        <taxon>Lachnospirales</taxon>
        <taxon>Lachnospiraceae</taxon>
        <taxon>Enterocloster</taxon>
    </lineage>
</organism>
<reference evidence="1 2" key="1">
    <citation type="submission" date="2013-01" db="EMBL/GenBank/DDBJ databases">
        <title>The Genome Sequence of Clostridium clostridioforme 90A8.</title>
        <authorList>
            <consortium name="The Broad Institute Genome Sequencing Platform"/>
            <person name="Earl A."/>
            <person name="Ward D."/>
            <person name="Feldgarden M."/>
            <person name="Gevers D."/>
            <person name="Courvalin P."/>
            <person name="Lambert T."/>
            <person name="Walker B."/>
            <person name="Young S.K."/>
            <person name="Zeng Q."/>
            <person name="Gargeya S."/>
            <person name="Fitzgerald M."/>
            <person name="Haas B."/>
            <person name="Abouelleil A."/>
            <person name="Alvarado L."/>
            <person name="Arachchi H.M."/>
            <person name="Berlin A.M."/>
            <person name="Chapman S.B."/>
            <person name="Dewar J."/>
            <person name="Goldberg J."/>
            <person name="Griggs A."/>
            <person name="Gujja S."/>
            <person name="Hansen M."/>
            <person name="Howarth C."/>
            <person name="Imamovic A."/>
            <person name="Larimer J."/>
            <person name="McCowan C."/>
            <person name="Murphy C."/>
            <person name="Neiman D."/>
            <person name="Pearson M."/>
            <person name="Priest M."/>
            <person name="Roberts A."/>
            <person name="Saif S."/>
            <person name="Shea T."/>
            <person name="Sisk P."/>
            <person name="Sykes S."/>
            <person name="Wortman J."/>
            <person name="Nusbaum C."/>
            <person name="Birren B."/>
        </authorList>
    </citation>
    <scope>NUCLEOTIDE SEQUENCE [LARGE SCALE GENOMIC DNA]</scope>
    <source>
        <strain evidence="1 2">90A8</strain>
    </source>
</reference>
<proteinExistence type="predicted"/>
<sequence length="128" mass="14720">MFDLGKCILVTNNDRAAEKWGDKVEQVVPVETYEEVLLKTRDLIHTNHKLLTHPQASSLKPNQTPYRTILLYSETGKSDAGDIRLIEEAIEAFNKWTAIKKVPKYDEKIAYDYKTIDLSMIENVIPKL</sequence>
<dbReference type="GeneID" id="57964152"/>
<dbReference type="NCBIfam" id="NF038093">
    <property type="entry name" value="GrdX"/>
    <property type="match status" value="1"/>
</dbReference>
<evidence type="ECO:0000313" key="2">
    <source>
        <dbReference type="Proteomes" id="UP000013085"/>
    </source>
</evidence>
<dbReference type="Proteomes" id="UP000013085">
    <property type="component" value="Unassembled WGS sequence"/>
</dbReference>
<dbReference type="InterPro" id="IPR047735">
    <property type="entry name" value="GrdX-like"/>
</dbReference>
<evidence type="ECO:0008006" key="3">
    <source>
        <dbReference type="Google" id="ProtNLM"/>
    </source>
</evidence>
<comment type="caution">
    <text evidence="1">The sequence shown here is derived from an EMBL/GenBank/DDBJ whole genome shotgun (WGS) entry which is preliminary data.</text>
</comment>
<dbReference type="PATRIC" id="fig|999408.3.peg.4529"/>
<protein>
    <recommendedName>
        <fullName evidence="3">GrdX protein</fullName>
    </recommendedName>
</protein>
<accession>A0A0E2H5M8</accession>
<name>A0A0E2H5M8_9FIRM</name>
<gene>
    <name evidence="1" type="ORF">HMPREF1090_04223</name>
</gene>
<dbReference type="AlphaFoldDB" id="A0A0E2H5M8"/>
<dbReference type="HOGENOM" id="CLU_132073_0_0_9"/>